<keyword evidence="3 7" id="KW-0560">Oxidoreductase</keyword>
<keyword evidence="4" id="KW-0520">NAD</keyword>
<dbReference type="GO" id="GO:0016994">
    <property type="term" value="F:precorrin-6A reductase activity"/>
    <property type="evidence" value="ECO:0007669"/>
    <property type="project" value="UniProtKB-EC"/>
</dbReference>
<dbReference type="Pfam" id="PF13241">
    <property type="entry name" value="NAD_binding_7"/>
    <property type="match status" value="1"/>
</dbReference>
<dbReference type="Pfam" id="PF02571">
    <property type="entry name" value="CbiJ"/>
    <property type="match status" value="1"/>
</dbReference>
<dbReference type="RefSeq" id="WP_216469393.1">
    <property type="nucleotide sequence ID" value="NZ_JAHLQI010000002.1"/>
</dbReference>
<protein>
    <submittedName>
        <fullName evidence="7">Precorrin-6A reductase</fullName>
        <ecNumber evidence="7">1.3.1.54</ecNumber>
    </submittedName>
</protein>
<accession>A0ABS6EPW1</accession>
<evidence type="ECO:0000313" key="8">
    <source>
        <dbReference type="Proteomes" id="UP000783588"/>
    </source>
</evidence>
<evidence type="ECO:0000256" key="1">
    <source>
        <dbReference type="ARBA" id="ARBA00004953"/>
    </source>
</evidence>
<evidence type="ECO:0000256" key="5">
    <source>
        <dbReference type="ARBA" id="ARBA00023244"/>
    </source>
</evidence>
<organism evidence="7 8">
    <name type="scientific">Butyricicoccus intestinisimiae</name>
    <dbReference type="NCBI Taxonomy" id="2841509"/>
    <lineage>
        <taxon>Bacteria</taxon>
        <taxon>Bacillati</taxon>
        <taxon>Bacillota</taxon>
        <taxon>Clostridia</taxon>
        <taxon>Eubacteriales</taxon>
        <taxon>Butyricicoccaceae</taxon>
        <taxon>Butyricicoccus</taxon>
    </lineage>
</organism>
<proteinExistence type="predicted"/>
<comment type="caution">
    <text evidence="7">The sequence shown here is derived from an EMBL/GenBank/DDBJ whole genome shotgun (WGS) entry which is preliminary data.</text>
</comment>
<evidence type="ECO:0000256" key="4">
    <source>
        <dbReference type="ARBA" id="ARBA00023027"/>
    </source>
</evidence>
<comment type="pathway">
    <text evidence="6">Porphyrin-containing compound metabolism.</text>
</comment>
<gene>
    <name evidence="7" type="primary">cobK</name>
    <name evidence="7" type="ORF">KQI75_03680</name>
</gene>
<evidence type="ECO:0000256" key="3">
    <source>
        <dbReference type="ARBA" id="ARBA00023002"/>
    </source>
</evidence>
<keyword evidence="2" id="KW-0169">Cobalamin biosynthesis</keyword>
<dbReference type="PANTHER" id="PTHR36925">
    <property type="entry name" value="COBALT-PRECORRIN-6A REDUCTASE"/>
    <property type="match status" value="1"/>
</dbReference>
<evidence type="ECO:0000256" key="2">
    <source>
        <dbReference type="ARBA" id="ARBA00022573"/>
    </source>
</evidence>
<dbReference type="NCBIfam" id="TIGR00715">
    <property type="entry name" value="precor6x_red"/>
    <property type="match status" value="1"/>
</dbReference>
<dbReference type="EC" id="1.3.1.54" evidence="7"/>
<keyword evidence="5" id="KW-0627">Porphyrin biosynthesis</keyword>
<sequence length="390" mass="42286">MRRVIFSGTSEGKMLCRQLSQAGLSAEVCVATEYGKEVMPELRGITVHTGRMTAPEMTEFLRGAQVVIDATHPYAVEVSKNIRAACAQVSCRYIRLLRPKTQAEGAVHVPSAAAAARYLSETEGAVLLTVGSKELACFTAVENYQERLWPRVLPAAKSLEICQQLGFPAAHLILMQGPFSEEMNVALIHASDAKWLVTKDTGEAGGLPAKLAAAKRCGCRVLLIDRPQEDGMTPDAVRDLLLGEKPPRFPLFVDLTDKTCVVVGCGAIGAHRAEVLLRYGARVIVVAPEGEAPAGAQHIRRAFEPQDIRGAFLVTAATDNHALNHEIYELCQREHIFISTADDRTACSFFFPAVRTGNGLSVGLVSDGSDHKKTARTAKKIEAILKEEQE</sequence>
<dbReference type="InterPro" id="IPR003723">
    <property type="entry name" value="Precorrin-6x_reduct"/>
</dbReference>
<dbReference type="InterPro" id="IPR006367">
    <property type="entry name" value="Sirohaem_synthase_N"/>
</dbReference>
<evidence type="ECO:0000256" key="6">
    <source>
        <dbReference type="ARBA" id="ARBA00023444"/>
    </source>
</evidence>
<dbReference type="Proteomes" id="UP000783588">
    <property type="component" value="Unassembled WGS sequence"/>
</dbReference>
<dbReference type="EMBL" id="JAHLQI010000002">
    <property type="protein sequence ID" value="MBU5489737.1"/>
    <property type="molecule type" value="Genomic_DNA"/>
</dbReference>
<dbReference type="PANTHER" id="PTHR36925:SF1">
    <property type="entry name" value="COBALT-PRECORRIN-6A REDUCTASE"/>
    <property type="match status" value="1"/>
</dbReference>
<dbReference type="NCBIfam" id="TIGR01470">
    <property type="entry name" value="cysG_Nterm"/>
    <property type="match status" value="1"/>
</dbReference>
<dbReference type="PROSITE" id="PS51014">
    <property type="entry name" value="COBK_CBIJ"/>
    <property type="match status" value="1"/>
</dbReference>
<keyword evidence="8" id="KW-1185">Reference proteome</keyword>
<name>A0ABS6EPW1_9FIRM</name>
<evidence type="ECO:0000313" key="7">
    <source>
        <dbReference type="EMBL" id="MBU5489737.1"/>
    </source>
</evidence>
<reference evidence="7 8" key="1">
    <citation type="submission" date="2021-06" db="EMBL/GenBank/DDBJ databases">
        <authorList>
            <person name="Sun Q."/>
            <person name="Li D."/>
        </authorList>
    </citation>
    <scope>NUCLEOTIDE SEQUENCE [LARGE SCALE GENOMIC DNA]</scope>
    <source>
        <strain evidence="7 8">MSJd-7</strain>
    </source>
</reference>
<comment type="pathway">
    <text evidence="1">Cofactor biosynthesis; adenosylcobalamin biosynthesis.</text>
</comment>